<evidence type="ECO:0000256" key="10">
    <source>
        <dbReference type="SAM" id="MobiDB-lite"/>
    </source>
</evidence>
<feature type="transmembrane region" description="Helical" evidence="9">
    <location>
        <begin position="377"/>
        <end position="400"/>
    </location>
</feature>
<dbReference type="EMBL" id="JASAOG010000042">
    <property type="protein sequence ID" value="KAK0059389.1"/>
    <property type="molecule type" value="Genomic_DNA"/>
</dbReference>
<evidence type="ECO:0000256" key="4">
    <source>
        <dbReference type="ARBA" id="ARBA00022448"/>
    </source>
</evidence>
<keyword evidence="4 9" id="KW-0813">Transport</keyword>
<feature type="transmembrane region" description="Helical" evidence="9">
    <location>
        <begin position="152"/>
        <end position="171"/>
    </location>
</feature>
<comment type="function">
    <text evidence="9">Plasma membrane transporter mediating the uptake by cells of the water soluble vitamin B2/riboflavin that plays a key role in biochemical oxidation-reduction reactions of the carbohydrate, lipid, and amino acid metabolism.</text>
</comment>
<dbReference type="GO" id="GO:0005886">
    <property type="term" value="C:plasma membrane"/>
    <property type="evidence" value="ECO:0007669"/>
    <property type="project" value="UniProtKB-SubCell"/>
</dbReference>
<keyword evidence="6 9" id="KW-0812">Transmembrane</keyword>
<dbReference type="AlphaFoldDB" id="A0AAD8FDN7"/>
<comment type="similarity">
    <text evidence="3 9">Belongs to the riboflavin transporter family.</text>
</comment>
<comment type="subcellular location">
    <subcellularLocation>
        <location evidence="2 9">Cell membrane</location>
        <topology evidence="2 9">Multi-pass membrane protein</topology>
    </subcellularLocation>
</comment>
<evidence type="ECO:0000256" key="5">
    <source>
        <dbReference type="ARBA" id="ARBA00022475"/>
    </source>
</evidence>
<organism evidence="11 12">
    <name type="scientific">Biomphalaria pfeifferi</name>
    <name type="common">Bloodfluke planorb</name>
    <name type="synonym">Freshwater snail</name>
    <dbReference type="NCBI Taxonomy" id="112525"/>
    <lineage>
        <taxon>Eukaryota</taxon>
        <taxon>Metazoa</taxon>
        <taxon>Spiralia</taxon>
        <taxon>Lophotrochozoa</taxon>
        <taxon>Mollusca</taxon>
        <taxon>Gastropoda</taxon>
        <taxon>Heterobranchia</taxon>
        <taxon>Euthyneura</taxon>
        <taxon>Panpulmonata</taxon>
        <taxon>Hygrophila</taxon>
        <taxon>Lymnaeoidea</taxon>
        <taxon>Planorbidae</taxon>
        <taxon>Biomphalaria</taxon>
    </lineage>
</organism>
<feature type="compositionally biased region" description="Polar residues" evidence="10">
    <location>
        <begin position="313"/>
        <end position="322"/>
    </location>
</feature>
<feature type="region of interest" description="Disordered" evidence="10">
    <location>
        <begin position="299"/>
        <end position="345"/>
    </location>
</feature>
<feature type="transmembrane region" description="Helical" evidence="9">
    <location>
        <begin position="248"/>
        <end position="268"/>
    </location>
</feature>
<dbReference type="GO" id="GO:0032217">
    <property type="term" value="F:riboflavin transmembrane transporter activity"/>
    <property type="evidence" value="ECO:0007669"/>
    <property type="project" value="UniProtKB-UniRule"/>
</dbReference>
<evidence type="ECO:0000313" key="11">
    <source>
        <dbReference type="EMBL" id="KAK0059389.1"/>
    </source>
</evidence>
<protein>
    <recommendedName>
        <fullName evidence="9">Riboflavin transporter</fullName>
    </recommendedName>
</protein>
<evidence type="ECO:0000256" key="6">
    <source>
        <dbReference type="ARBA" id="ARBA00022692"/>
    </source>
</evidence>
<feature type="compositionally biased region" description="Basic and acidic residues" evidence="10">
    <location>
        <begin position="299"/>
        <end position="312"/>
    </location>
</feature>
<evidence type="ECO:0000256" key="7">
    <source>
        <dbReference type="ARBA" id="ARBA00022989"/>
    </source>
</evidence>
<keyword evidence="12" id="KW-1185">Reference proteome</keyword>
<keyword evidence="5 9" id="KW-1003">Cell membrane</keyword>
<evidence type="ECO:0000256" key="1">
    <source>
        <dbReference type="ARBA" id="ARBA00000215"/>
    </source>
</evidence>
<dbReference type="PANTHER" id="PTHR12929:SF10">
    <property type="entry name" value="RIBOFLAVIN TRANSPORTER"/>
    <property type="match status" value="1"/>
</dbReference>
<evidence type="ECO:0000256" key="8">
    <source>
        <dbReference type="ARBA" id="ARBA00023136"/>
    </source>
</evidence>
<dbReference type="InterPro" id="IPR009357">
    <property type="entry name" value="Riboflavin_transptr"/>
</dbReference>
<feature type="transmembrane region" description="Helical" evidence="9">
    <location>
        <begin position="12"/>
        <end position="31"/>
    </location>
</feature>
<feature type="transmembrane region" description="Helical" evidence="9">
    <location>
        <begin position="86"/>
        <end position="105"/>
    </location>
</feature>
<dbReference type="Pfam" id="PF06237">
    <property type="entry name" value="SLC52_ribofla_tr"/>
    <property type="match status" value="1"/>
</dbReference>
<comment type="catalytic activity">
    <reaction evidence="1 9">
        <text>riboflavin(in) = riboflavin(out)</text>
        <dbReference type="Rhea" id="RHEA:35015"/>
        <dbReference type="ChEBI" id="CHEBI:57986"/>
    </reaction>
</comment>
<evidence type="ECO:0000256" key="3">
    <source>
        <dbReference type="ARBA" id="ARBA00006366"/>
    </source>
</evidence>
<feature type="compositionally biased region" description="Basic and acidic residues" evidence="10">
    <location>
        <begin position="323"/>
        <end position="345"/>
    </location>
</feature>
<evidence type="ECO:0000256" key="9">
    <source>
        <dbReference type="RuleBase" id="RU368035"/>
    </source>
</evidence>
<sequence length="539" mass="59600">MRFNLRSSQDNSKFGVHVLVVLLGITSWSIMNGLWVELPILVVHLPEGWTLPSYLTIICQFGNIGPLVFSLLVYLTPRKKIETPTAFVIVVALTLCAALYGFLWQQRSPIGSKEHSVALMSLTLCQSIFAATTSMAYLAFMSHLKAQYIGSIFIGMSLSGLIPALAAIGQVPGEVECVTNASNITNVSLVYETRNVSQSILLDLNLLGPGMEMASNHNVDSTRHLQNITGSEVSLRHYNEEPSFSVKYFFLMLASLGGFSFLSLVLLIHHPYCKTEHVDTKKEDNCRLVQINSLTNESKDVQAEETADRTQFDQKQLSTVHTELQRHQPSDCKEDDTSSDKSIEDESIDFEKSAAFNSLELEDKVEKEGQLSRAESWYLLGLLAWINMLQTSFVLAIQVYSSLPYGLFFYNGATKAENIVDPIACFLTMWVRVKSLRVISSLTLLGTLFSAYIIIVAAKSPNPFLVKQTAGGILIIAAWVISTALNVFAKVTIASVMRSQGRISLIYTGGSTQTGTLIGAVLAYVMINELRLFKDSPWC</sequence>
<accession>A0AAD8FDN7</accession>
<feature type="transmembrane region" description="Helical" evidence="9">
    <location>
        <begin position="505"/>
        <end position="527"/>
    </location>
</feature>
<comment type="caution">
    <text evidence="11">The sequence shown here is derived from an EMBL/GenBank/DDBJ whole genome shotgun (WGS) entry which is preliminary data.</text>
</comment>
<evidence type="ECO:0000313" key="12">
    <source>
        <dbReference type="Proteomes" id="UP001233172"/>
    </source>
</evidence>
<feature type="transmembrane region" description="Helical" evidence="9">
    <location>
        <begin position="438"/>
        <end position="458"/>
    </location>
</feature>
<proteinExistence type="inferred from homology"/>
<feature type="transmembrane region" description="Helical" evidence="9">
    <location>
        <begin position="51"/>
        <end position="74"/>
    </location>
</feature>
<reference evidence="11" key="2">
    <citation type="submission" date="2023-04" db="EMBL/GenBank/DDBJ databases">
        <authorList>
            <person name="Bu L."/>
            <person name="Lu L."/>
            <person name="Laidemitt M.R."/>
            <person name="Zhang S.M."/>
            <person name="Mutuku M."/>
            <person name="Mkoji G."/>
            <person name="Steinauer M."/>
            <person name="Loker E.S."/>
        </authorList>
    </citation>
    <scope>NUCLEOTIDE SEQUENCE</scope>
    <source>
        <strain evidence="11">KasaAsao</strain>
        <tissue evidence="11">Whole Snail</tissue>
    </source>
</reference>
<evidence type="ECO:0000256" key="2">
    <source>
        <dbReference type="ARBA" id="ARBA00004651"/>
    </source>
</evidence>
<dbReference type="PANTHER" id="PTHR12929">
    <property type="entry name" value="SOLUTE CARRIER FAMILY 52"/>
    <property type="match status" value="1"/>
</dbReference>
<keyword evidence="7 9" id="KW-1133">Transmembrane helix</keyword>
<keyword evidence="8 9" id="KW-0472">Membrane</keyword>
<name>A0AAD8FDN7_BIOPF</name>
<gene>
    <name evidence="11" type="ORF">Bpfe_011158</name>
</gene>
<feature type="transmembrane region" description="Helical" evidence="9">
    <location>
        <begin position="470"/>
        <end position="493"/>
    </location>
</feature>
<feature type="transmembrane region" description="Helical" evidence="9">
    <location>
        <begin position="117"/>
        <end position="140"/>
    </location>
</feature>
<reference evidence="11" key="1">
    <citation type="journal article" date="2023" name="PLoS Negl. Trop. Dis.">
        <title>A genome sequence for Biomphalaria pfeifferi, the major vector snail for the human-infecting parasite Schistosoma mansoni.</title>
        <authorList>
            <person name="Bu L."/>
            <person name="Lu L."/>
            <person name="Laidemitt M.R."/>
            <person name="Zhang S.M."/>
            <person name="Mutuku M."/>
            <person name="Mkoji G."/>
            <person name="Steinauer M."/>
            <person name="Loker E.S."/>
        </authorList>
    </citation>
    <scope>NUCLEOTIDE SEQUENCE</scope>
    <source>
        <strain evidence="11">KasaAsao</strain>
    </source>
</reference>
<dbReference type="Proteomes" id="UP001233172">
    <property type="component" value="Unassembled WGS sequence"/>
</dbReference>